<dbReference type="GO" id="GO:0000287">
    <property type="term" value="F:magnesium ion binding"/>
    <property type="evidence" value="ECO:0007669"/>
    <property type="project" value="UniProtKB-UniRule"/>
</dbReference>
<dbReference type="PANTHER" id="PTHR10642">
    <property type="entry name" value="RIBONUCLEASE H1"/>
    <property type="match status" value="1"/>
</dbReference>
<dbReference type="EC" id="3.1.26.4" evidence="5 12"/>
<dbReference type="AlphaFoldDB" id="A0ABD3HW93"/>
<comment type="cofactor">
    <cofactor evidence="2 12">
        <name>Mg(2+)</name>
        <dbReference type="ChEBI" id="CHEBI:18420"/>
    </cofactor>
</comment>
<dbReference type="SUPFAM" id="SSF53098">
    <property type="entry name" value="Ribonuclease H-like"/>
    <property type="match status" value="1"/>
</dbReference>
<keyword evidence="7 12" id="KW-0540">Nuclease</keyword>
<dbReference type="EMBL" id="JBJQOH010000003">
    <property type="protein sequence ID" value="KAL3694792.1"/>
    <property type="molecule type" value="Genomic_DNA"/>
</dbReference>
<dbReference type="InterPro" id="IPR002156">
    <property type="entry name" value="RNaseH_domain"/>
</dbReference>
<evidence type="ECO:0000256" key="2">
    <source>
        <dbReference type="ARBA" id="ARBA00001946"/>
    </source>
</evidence>
<evidence type="ECO:0000256" key="8">
    <source>
        <dbReference type="ARBA" id="ARBA00022723"/>
    </source>
</evidence>
<dbReference type="Gene3D" id="3.30.420.10">
    <property type="entry name" value="Ribonuclease H-like superfamily/Ribonuclease H"/>
    <property type="match status" value="1"/>
</dbReference>
<keyword evidence="9 12" id="KW-0255">Endonuclease</keyword>
<evidence type="ECO:0000256" key="10">
    <source>
        <dbReference type="ARBA" id="ARBA00022801"/>
    </source>
</evidence>
<evidence type="ECO:0000256" key="9">
    <source>
        <dbReference type="ARBA" id="ARBA00022759"/>
    </source>
</evidence>
<protein>
    <recommendedName>
        <fullName evidence="6 12">ribonuclease H</fullName>
        <ecNumber evidence="5 12">3.1.26.4</ecNumber>
    </recommendedName>
</protein>
<evidence type="ECO:0000256" key="4">
    <source>
        <dbReference type="ARBA" id="ARBA00005300"/>
    </source>
</evidence>
<comment type="catalytic activity">
    <reaction evidence="1 12">
        <text>Endonucleolytic cleavage to 5'-phosphomonoester.</text>
        <dbReference type="EC" id="3.1.26.4"/>
    </reaction>
</comment>
<name>A0ABD3HW93_9MARC</name>
<dbReference type="PROSITE" id="PS50879">
    <property type="entry name" value="RNASE_H_1"/>
    <property type="match status" value="1"/>
</dbReference>
<evidence type="ECO:0000256" key="12">
    <source>
        <dbReference type="PIRNR" id="PIRNR036852"/>
    </source>
</evidence>
<keyword evidence="15" id="KW-1185">Reference proteome</keyword>
<organism evidence="14 15">
    <name type="scientific">Riccia sorocarpa</name>
    <dbReference type="NCBI Taxonomy" id="122646"/>
    <lineage>
        <taxon>Eukaryota</taxon>
        <taxon>Viridiplantae</taxon>
        <taxon>Streptophyta</taxon>
        <taxon>Embryophyta</taxon>
        <taxon>Marchantiophyta</taxon>
        <taxon>Marchantiopsida</taxon>
        <taxon>Marchantiidae</taxon>
        <taxon>Marchantiales</taxon>
        <taxon>Ricciaceae</taxon>
        <taxon>Riccia</taxon>
    </lineage>
</organism>
<evidence type="ECO:0000313" key="14">
    <source>
        <dbReference type="EMBL" id="KAL3694792.1"/>
    </source>
</evidence>
<keyword evidence="10 12" id="KW-0378">Hydrolase</keyword>
<dbReference type="InterPro" id="IPR009027">
    <property type="entry name" value="Ribosomal_bL9/RNase_H1_N"/>
</dbReference>
<dbReference type="Gene3D" id="3.40.970.10">
    <property type="entry name" value="Ribonuclease H1, N-terminal domain"/>
    <property type="match status" value="2"/>
</dbReference>
<dbReference type="FunFam" id="3.40.970.10:FF:000002">
    <property type="entry name" value="Ribonuclease H"/>
    <property type="match status" value="1"/>
</dbReference>
<dbReference type="PANTHER" id="PTHR10642:SF26">
    <property type="entry name" value="RIBONUCLEASE H1"/>
    <property type="match status" value="1"/>
</dbReference>
<accession>A0ABD3HW93</accession>
<dbReference type="InterPro" id="IPR011320">
    <property type="entry name" value="RNase_H1_N"/>
</dbReference>
<evidence type="ECO:0000256" key="1">
    <source>
        <dbReference type="ARBA" id="ARBA00000077"/>
    </source>
</evidence>
<evidence type="ECO:0000256" key="7">
    <source>
        <dbReference type="ARBA" id="ARBA00022722"/>
    </source>
</evidence>
<dbReference type="InterPro" id="IPR017067">
    <property type="entry name" value="RNase_H1_euk"/>
</dbReference>
<comment type="caution">
    <text evidence="14">The sequence shown here is derived from an EMBL/GenBank/DDBJ whole genome shotgun (WGS) entry which is preliminary data.</text>
</comment>
<dbReference type="Pfam" id="PF00075">
    <property type="entry name" value="RNase_H"/>
    <property type="match status" value="1"/>
</dbReference>
<dbReference type="GO" id="GO:0004523">
    <property type="term" value="F:RNA-DNA hybrid ribonuclease activity"/>
    <property type="evidence" value="ECO:0007669"/>
    <property type="project" value="UniProtKB-UniRule"/>
</dbReference>
<evidence type="ECO:0000256" key="5">
    <source>
        <dbReference type="ARBA" id="ARBA00012180"/>
    </source>
</evidence>
<sequence length="331" mass="37433">MGCAKLSHAGRSCTECSFLSLAVRTGKFELELTVRYITHPSQMTCYAIARGHRPGVYLTWEDAKPQVDGFRNARYRKFSSGAEAEAFIEENREVGAQGDPNPIPAYYAVAKGRVPGIYGTWEEALVQVKDLFHAKYKKFSTREEAENFIEDYQKLKAADPNDPDPRNPSTLVAFCDGSAVNNGRSGCRAGWACLFPHNPTWNRAGVLVGTMVTGGIPTNNRAEYRASVEAILRANQEDPSQTKPLFIYTDSMLLVRSMTEWASKWKEQGWIKLDGEPVLNQDLLKWILQEQGPRKVIRNHVKAHTNRTDWWSGWNRRADEMAREQTSDRSL</sequence>
<dbReference type="SUPFAM" id="SSF55658">
    <property type="entry name" value="L9 N-domain-like"/>
    <property type="match status" value="2"/>
</dbReference>
<reference evidence="14 15" key="1">
    <citation type="submission" date="2024-09" db="EMBL/GenBank/DDBJ databases">
        <title>Chromosome-scale assembly of Riccia sorocarpa.</title>
        <authorList>
            <person name="Paukszto L."/>
        </authorList>
    </citation>
    <scope>NUCLEOTIDE SEQUENCE [LARGE SCALE GENOMIC DNA]</scope>
    <source>
        <strain evidence="14">LP-2024</strain>
        <tissue evidence="14">Aerial parts of the thallus</tissue>
    </source>
</reference>
<dbReference type="InterPro" id="IPR012337">
    <property type="entry name" value="RNaseH-like_sf"/>
</dbReference>
<dbReference type="Pfam" id="PF01693">
    <property type="entry name" value="Cauli_VI"/>
    <property type="match status" value="2"/>
</dbReference>
<evidence type="ECO:0000313" key="15">
    <source>
        <dbReference type="Proteomes" id="UP001633002"/>
    </source>
</evidence>
<comment type="similarity">
    <text evidence="4 12">Belongs to the RNase H family.</text>
</comment>
<keyword evidence="11 12" id="KW-0460">Magnesium</keyword>
<evidence type="ECO:0000259" key="13">
    <source>
        <dbReference type="PROSITE" id="PS50879"/>
    </source>
</evidence>
<evidence type="ECO:0000256" key="11">
    <source>
        <dbReference type="ARBA" id="ARBA00022842"/>
    </source>
</evidence>
<dbReference type="CDD" id="cd09280">
    <property type="entry name" value="RNase_HI_eukaryote_like"/>
    <property type="match status" value="1"/>
</dbReference>
<dbReference type="PIRSF" id="PIRSF036852">
    <property type="entry name" value="Ribonuclease_H1_euk"/>
    <property type="match status" value="1"/>
</dbReference>
<dbReference type="GO" id="GO:0003676">
    <property type="term" value="F:nucleic acid binding"/>
    <property type="evidence" value="ECO:0007669"/>
    <property type="project" value="UniProtKB-UniRule"/>
</dbReference>
<proteinExistence type="inferred from homology"/>
<evidence type="ECO:0000256" key="3">
    <source>
        <dbReference type="ARBA" id="ARBA00004065"/>
    </source>
</evidence>
<evidence type="ECO:0000256" key="6">
    <source>
        <dbReference type="ARBA" id="ARBA00017721"/>
    </source>
</evidence>
<dbReference type="Proteomes" id="UP001633002">
    <property type="component" value="Unassembled WGS sequence"/>
</dbReference>
<keyword evidence="8 12" id="KW-0479">Metal-binding</keyword>
<dbReference type="InterPro" id="IPR036397">
    <property type="entry name" value="RNaseH_sf"/>
</dbReference>
<feature type="domain" description="RNase H type-1" evidence="13">
    <location>
        <begin position="167"/>
        <end position="327"/>
    </location>
</feature>
<gene>
    <name evidence="14" type="ORF">R1sor_008443</name>
</gene>
<dbReference type="FunFam" id="3.40.970.10:FF:000001">
    <property type="entry name" value="Ribonuclease H1"/>
    <property type="match status" value="1"/>
</dbReference>
<dbReference type="InterPro" id="IPR037056">
    <property type="entry name" value="RNase_H1_N_sf"/>
</dbReference>
<comment type="function">
    <text evidence="3 12">Endonuclease that specifically degrades the RNA of RNA-DNA hybrids.</text>
</comment>
<dbReference type="InterPro" id="IPR050092">
    <property type="entry name" value="RNase_H"/>
</dbReference>